<sequence>MAKALRRSAELAPVASAIKELKLKRPPLSATSPEMTPVQLAKATAFERLQPPGKRPTPRHPVTSPNLLPSSQVATPTSHQPAPSRAAGAARQQAPPASPKSLIYPVGEEFPTALPRKLWDSTDISQFGIFQKYKGKMPSMMPITSEIDDFEAFWTQPYNFERLGTGMVRQSTYRGLKSTVSKFLGFAHGWMKVSLTSLSLRLFSNQHLIISYMDFMVHRVCSTKADVEFQNSIKAVEYLRQVDTRSLPDPEEKMISGVYIPPVRLSVLSTLMVSGMQTCKQQDCFQMDCRGNNLVEVIPVARAGAGADGSHGASSSSRSSSSRGRRLVMETIHHKTERFKKDEALRIVLPSTLSQHIRTYTEYARPALLNMNPSIDDASKEPPFLFLDRKGRPVAVCSLVVRIVVRAVA</sequence>
<feature type="compositionally biased region" description="Low complexity" evidence="1">
    <location>
        <begin position="80"/>
        <end position="95"/>
    </location>
</feature>
<gene>
    <name evidence="2" type="ORF">VOLCADRAFT_88112</name>
</gene>
<dbReference type="KEGG" id="vcn:VOLCADRAFT_88112"/>
<organism evidence="3">
    <name type="scientific">Volvox carteri f. nagariensis</name>
    <dbReference type="NCBI Taxonomy" id="3068"/>
    <lineage>
        <taxon>Eukaryota</taxon>
        <taxon>Viridiplantae</taxon>
        <taxon>Chlorophyta</taxon>
        <taxon>core chlorophytes</taxon>
        <taxon>Chlorophyceae</taxon>
        <taxon>CS clade</taxon>
        <taxon>Chlamydomonadales</taxon>
        <taxon>Volvocaceae</taxon>
        <taxon>Volvox</taxon>
    </lineage>
</organism>
<proteinExistence type="predicted"/>
<name>D8TNB2_VOLCA</name>
<keyword evidence="3" id="KW-1185">Reference proteome</keyword>
<dbReference type="EMBL" id="GL378329">
    <property type="protein sequence ID" value="EFJ50959.1"/>
    <property type="molecule type" value="Genomic_DNA"/>
</dbReference>
<evidence type="ECO:0000313" key="2">
    <source>
        <dbReference type="EMBL" id="EFJ50959.1"/>
    </source>
</evidence>
<dbReference type="GeneID" id="9625107"/>
<protein>
    <submittedName>
        <fullName evidence="2">Uncharacterized protein</fullName>
    </submittedName>
</protein>
<dbReference type="eggNOG" id="ENOG502QQWT">
    <property type="taxonomic scope" value="Eukaryota"/>
</dbReference>
<dbReference type="InParanoid" id="D8TNB2"/>
<dbReference type="AlphaFoldDB" id="D8TNB2"/>
<evidence type="ECO:0000313" key="3">
    <source>
        <dbReference type="Proteomes" id="UP000001058"/>
    </source>
</evidence>
<feature type="compositionally biased region" description="Polar residues" evidence="1">
    <location>
        <begin position="63"/>
        <end position="79"/>
    </location>
</feature>
<accession>D8TNB2</accession>
<dbReference type="Proteomes" id="UP000001058">
    <property type="component" value="Unassembled WGS sequence"/>
</dbReference>
<feature type="region of interest" description="Disordered" evidence="1">
    <location>
        <begin position="22"/>
        <end position="102"/>
    </location>
</feature>
<feature type="compositionally biased region" description="Low complexity" evidence="1">
    <location>
        <begin position="305"/>
        <end position="322"/>
    </location>
</feature>
<dbReference type="RefSeq" id="XP_002947971.1">
    <property type="nucleotide sequence ID" value="XM_002947925.1"/>
</dbReference>
<feature type="region of interest" description="Disordered" evidence="1">
    <location>
        <begin position="305"/>
        <end position="326"/>
    </location>
</feature>
<reference evidence="2 3" key="1">
    <citation type="journal article" date="2010" name="Science">
        <title>Genomic analysis of organismal complexity in the multicellular green alga Volvox carteri.</title>
        <authorList>
            <person name="Prochnik S.E."/>
            <person name="Umen J."/>
            <person name="Nedelcu A.M."/>
            <person name="Hallmann A."/>
            <person name="Miller S.M."/>
            <person name="Nishii I."/>
            <person name="Ferris P."/>
            <person name="Kuo A."/>
            <person name="Mitros T."/>
            <person name="Fritz-Laylin L.K."/>
            <person name="Hellsten U."/>
            <person name="Chapman J."/>
            <person name="Simakov O."/>
            <person name="Rensing S.A."/>
            <person name="Terry A."/>
            <person name="Pangilinan J."/>
            <person name="Kapitonov V."/>
            <person name="Jurka J."/>
            <person name="Salamov A."/>
            <person name="Shapiro H."/>
            <person name="Schmutz J."/>
            <person name="Grimwood J."/>
            <person name="Lindquist E."/>
            <person name="Lucas S."/>
            <person name="Grigoriev I.V."/>
            <person name="Schmitt R."/>
            <person name="Kirk D."/>
            <person name="Rokhsar D.S."/>
        </authorList>
    </citation>
    <scope>NUCLEOTIDE SEQUENCE [LARGE SCALE GENOMIC DNA]</scope>
    <source>
        <strain evidence="3">f. Nagariensis / Eve</strain>
    </source>
</reference>
<evidence type="ECO:0000256" key="1">
    <source>
        <dbReference type="SAM" id="MobiDB-lite"/>
    </source>
</evidence>